<evidence type="ECO:0000256" key="4">
    <source>
        <dbReference type="ARBA" id="ARBA00022475"/>
    </source>
</evidence>
<protein>
    <submittedName>
        <fullName evidence="13">Energy-coupling factor ABC transporter ATP-binding protein</fullName>
    </submittedName>
</protein>
<comment type="caution">
    <text evidence="13">The sequence shown here is derived from an EMBL/GenBank/DDBJ whole genome shotgun (WGS) entry which is preliminary data.</text>
</comment>
<comment type="similarity">
    <text evidence="2">Belongs to the ABC transporter superfamily.</text>
</comment>
<dbReference type="PROSITE" id="PS00211">
    <property type="entry name" value="ABC_TRANSPORTER_1"/>
    <property type="match status" value="1"/>
</dbReference>
<gene>
    <name evidence="13" type="ORF">H8S00_07370</name>
</gene>
<proteinExistence type="inferred from homology"/>
<evidence type="ECO:0000256" key="6">
    <source>
        <dbReference type="ARBA" id="ARBA00022741"/>
    </source>
</evidence>
<keyword evidence="5" id="KW-0677">Repeat</keyword>
<comment type="subcellular location">
    <subcellularLocation>
        <location evidence="1">Cell membrane</location>
        <topology evidence="1">Peripheral membrane protein</topology>
    </subcellularLocation>
</comment>
<dbReference type="PROSITE" id="PS50893">
    <property type="entry name" value="ABC_TRANSPORTER_2"/>
    <property type="match status" value="2"/>
</dbReference>
<name>A0ABR7F2F9_9FIRM</name>
<dbReference type="GO" id="GO:0005524">
    <property type="term" value="F:ATP binding"/>
    <property type="evidence" value="ECO:0007669"/>
    <property type="project" value="UniProtKB-KW"/>
</dbReference>
<dbReference type="SUPFAM" id="SSF52540">
    <property type="entry name" value="P-loop containing nucleoside triphosphate hydrolases"/>
    <property type="match status" value="2"/>
</dbReference>
<keyword evidence="7 13" id="KW-0067">ATP-binding</keyword>
<dbReference type="Proteomes" id="UP000597877">
    <property type="component" value="Unassembled WGS sequence"/>
</dbReference>
<dbReference type="InterPro" id="IPR050095">
    <property type="entry name" value="ECF_ABC_transporter_ATP-bd"/>
</dbReference>
<dbReference type="InterPro" id="IPR003439">
    <property type="entry name" value="ABC_transporter-like_ATP-bd"/>
</dbReference>
<keyword evidence="4" id="KW-1003">Cell membrane</keyword>
<sequence length="546" mass="61937">MAQIEIKNLTFFYPDMEKGEYLENPALCNINLEIHRGEFMVICGQTGCGKSTLLRTIKPTICPNGKITGNVLYNGINIKDLKERQQAEKIGFVMQNPDNQIVTDKVWHELAFGLENLGLKSEEIRQKTAEIAEYFELTDLYYLKPDKLSGGQKQLLNLAAVMTMNPEILLLDEPTSQLDPIATEKFVSMLKKINEDLGVTIIMSEHRLSYVLDMADKLVVMNNGKIMEWGNPLEIADKIKNQKISKLMPYATRVYYECGKKGTPPVSIKDGRKWLERELQDKEPPTDRSDRKGDSSKGKFIQENHKQADINKKEMAITCKNLWFRYEKYERDIIKGLYFSVKRGEIFAILGGNGTGKSTTMWLLSGVKKPYRGKIAKKGKVALLPQSVQNLFSRDKVSKELEGCENSLIEEMEIQDILNRHPYDISEGQQQKVALAKILMGNPDILLLDEPTKAIDEVYKEELGNLLRKLSADGKTIIIVSHDLDFCGEYADRCGMFADGKLIAVNNSRDFFTSNNFYTTTVAKMSRSTIKGAVKMEDIVCYLKNV</sequence>
<evidence type="ECO:0000256" key="5">
    <source>
        <dbReference type="ARBA" id="ARBA00022737"/>
    </source>
</evidence>
<dbReference type="EMBL" id="JACOOZ010000004">
    <property type="protein sequence ID" value="MBC5667796.1"/>
    <property type="molecule type" value="Genomic_DNA"/>
</dbReference>
<dbReference type="Gene3D" id="3.40.50.300">
    <property type="entry name" value="P-loop containing nucleotide triphosphate hydrolases"/>
    <property type="match status" value="2"/>
</dbReference>
<dbReference type="InterPro" id="IPR027417">
    <property type="entry name" value="P-loop_NTPase"/>
</dbReference>
<evidence type="ECO:0000256" key="8">
    <source>
        <dbReference type="ARBA" id="ARBA00022967"/>
    </source>
</evidence>
<organism evidence="13 14">
    <name type="scientific">Eubacterium segne</name>
    <dbReference type="NCBI Taxonomy" id="2763045"/>
    <lineage>
        <taxon>Bacteria</taxon>
        <taxon>Bacillati</taxon>
        <taxon>Bacillota</taxon>
        <taxon>Clostridia</taxon>
        <taxon>Eubacteriales</taxon>
        <taxon>Eubacteriaceae</taxon>
        <taxon>Eubacterium</taxon>
    </lineage>
</organism>
<evidence type="ECO:0000256" key="3">
    <source>
        <dbReference type="ARBA" id="ARBA00022448"/>
    </source>
</evidence>
<evidence type="ECO:0000256" key="9">
    <source>
        <dbReference type="ARBA" id="ARBA00023136"/>
    </source>
</evidence>
<evidence type="ECO:0000313" key="13">
    <source>
        <dbReference type="EMBL" id="MBC5667796.1"/>
    </source>
</evidence>
<comment type="function">
    <text evidence="10">Probably part of an ABC transporter complex. Responsible for energy coupling to the transport system.</text>
</comment>
<dbReference type="InterPro" id="IPR015856">
    <property type="entry name" value="ABC_transpr_CbiO/EcfA_su"/>
</dbReference>
<keyword evidence="14" id="KW-1185">Reference proteome</keyword>
<keyword evidence="8" id="KW-1278">Translocase</keyword>
<dbReference type="PANTHER" id="PTHR43553">
    <property type="entry name" value="HEAVY METAL TRANSPORTER"/>
    <property type="match status" value="1"/>
</dbReference>
<dbReference type="InterPro" id="IPR003593">
    <property type="entry name" value="AAA+_ATPase"/>
</dbReference>
<evidence type="ECO:0000256" key="10">
    <source>
        <dbReference type="ARBA" id="ARBA00025157"/>
    </source>
</evidence>
<keyword evidence="6" id="KW-0547">Nucleotide-binding</keyword>
<dbReference type="PANTHER" id="PTHR43553:SF23">
    <property type="entry name" value="ABC TRANSPORTER ATP-BINDING COMPONENT"/>
    <property type="match status" value="1"/>
</dbReference>
<dbReference type="InterPro" id="IPR017871">
    <property type="entry name" value="ABC_transporter-like_CS"/>
</dbReference>
<reference evidence="13 14" key="1">
    <citation type="submission" date="2020-08" db="EMBL/GenBank/DDBJ databases">
        <title>Genome public.</title>
        <authorList>
            <person name="Liu C."/>
            <person name="Sun Q."/>
        </authorList>
    </citation>
    <scope>NUCLEOTIDE SEQUENCE [LARGE SCALE GENOMIC DNA]</scope>
    <source>
        <strain evidence="13 14">BX4</strain>
    </source>
</reference>
<dbReference type="SMART" id="SM00382">
    <property type="entry name" value="AAA"/>
    <property type="match status" value="2"/>
</dbReference>
<keyword evidence="3" id="KW-0813">Transport</keyword>
<feature type="region of interest" description="Disordered" evidence="11">
    <location>
        <begin position="277"/>
        <end position="305"/>
    </location>
</feature>
<dbReference type="RefSeq" id="WP_186840334.1">
    <property type="nucleotide sequence ID" value="NZ_JACOOZ010000004.1"/>
</dbReference>
<dbReference type="Pfam" id="PF00005">
    <property type="entry name" value="ABC_tran"/>
    <property type="match status" value="2"/>
</dbReference>
<evidence type="ECO:0000256" key="1">
    <source>
        <dbReference type="ARBA" id="ARBA00004202"/>
    </source>
</evidence>
<evidence type="ECO:0000256" key="2">
    <source>
        <dbReference type="ARBA" id="ARBA00005417"/>
    </source>
</evidence>
<dbReference type="CDD" id="cd03225">
    <property type="entry name" value="ABC_cobalt_CbiO_domain1"/>
    <property type="match status" value="2"/>
</dbReference>
<feature type="domain" description="ABC transporter" evidence="12">
    <location>
        <begin position="4"/>
        <end position="248"/>
    </location>
</feature>
<evidence type="ECO:0000313" key="14">
    <source>
        <dbReference type="Proteomes" id="UP000597877"/>
    </source>
</evidence>
<accession>A0ABR7F2F9</accession>
<evidence type="ECO:0000259" key="12">
    <source>
        <dbReference type="PROSITE" id="PS50893"/>
    </source>
</evidence>
<feature type="domain" description="ABC transporter" evidence="12">
    <location>
        <begin position="317"/>
        <end position="524"/>
    </location>
</feature>
<evidence type="ECO:0000256" key="7">
    <source>
        <dbReference type="ARBA" id="ARBA00022840"/>
    </source>
</evidence>
<evidence type="ECO:0000256" key="11">
    <source>
        <dbReference type="SAM" id="MobiDB-lite"/>
    </source>
</evidence>
<keyword evidence="9" id="KW-0472">Membrane</keyword>